<dbReference type="EMBL" id="AVOT02028728">
    <property type="protein sequence ID" value="MBW0521304.1"/>
    <property type="molecule type" value="Genomic_DNA"/>
</dbReference>
<dbReference type="AlphaFoldDB" id="A0A9Q3I067"/>
<dbReference type="Gene3D" id="3.30.70.270">
    <property type="match status" value="1"/>
</dbReference>
<dbReference type="InterPro" id="IPR043502">
    <property type="entry name" value="DNA/RNA_pol_sf"/>
</dbReference>
<reference evidence="1" key="1">
    <citation type="submission" date="2021-03" db="EMBL/GenBank/DDBJ databases">
        <title>Draft genome sequence of rust myrtle Austropuccinia psidii MF-1, a brazilian biotype.</title>
        <authorList>
            <person name="Quecine M.C."/>
            <person name="Pachon D.M.R."/>
            <person name="Bonatelli M.L."/>
            <person name="Correr F.H."/>
            <person name="Franceschini L.M."/>
            <person name="Leite T.F."/>
            <person name="Margarido G.R.A."/>
            <person name="Almeida C.A."/>
            <person name="Ferrarezi J.A."/>
            <person name="Labate C.A."/>
        </authorList>
    </citation>
    <scope>NUCLEOTIDE SEQUENCE</scope>
    <source>
        <strain evidence="1">MF-1</strain>
    </source>
</reference>
<protein>
    <submittedName>
        <fullName evidence="1">Uncharacterized protein</fullName>
    </submittedName>
</protein>
<keyword evidence="2" id="KW-1185">Reference proteome</keyword>
<dbReference type="OrthoDB" id="5599163at2759"/>
<evidence type="ECO:0000313" key="1">
    <source>
        <dbReference type="EMBL" id="MBW0521304.1"/>
    </source>
</evidence>
<comment type="caution">
    <text evidence="1">The sequence shown here is derived from an EMBL/GenBank/DDBJ whole genome shotgun (WGS) entry which is preliminary data.</text>
</comment>
<proteinExistence type="predicted"/>
<dbReference type="Proteomes" id="UP000765509">
    <property type="component" value="Unassembled WGS sequence"/>
</dbReference>
<dbReference type="SUPFAM" id="SSF56672">
    <property type="entry name" value="DNA/RNA polymerases"/>
    <property type="match status" value="1"/>
</dbReference>
<name>A0A9Q3I067_9BASI</name>
<dbReference type="InterPro" id="IPR043128">
    <property type="entry name" value="Rev_trsase/Diguanyl_cyclase"/>
</dbReference>
<accession>A0A9Q3I067</accession>
<sequence>MRYEQSTSSHTIPIFFVAKSNWKLSIVHEPNKLNKITINDAGLPPQIDEFEDEFSGRACYGLGDIKGGYDERKLYVTIRPSPLLKHPLEGCSSQEYPKEPFNQ</sequence>
<gene>
    <name evidence="1" type="ORF">O181_061019</name>
</gene>
<dbReference type="Gene3D" id="3.10.10.10">
    <property type="entry name" value="HIV Type 1 Reverse Transcriptase, subunit A, domain 1"/>
    <property type="match status" value="1"/>
</dbReference>
<organism evidence="1 2">
    <name type="scientific">Austropuccinia psidii MF-1</name>
    <dbReference type="NCBI Taxonomy" id="1389203"/>
    <lineage>
        <taxon>Eukaryota</taxon>
        <taxon>Fungi</taxon>
        <taxon>Dikarya</taxon>
        <taxon>Basidiomycota</taxon>
        <taxon>Pucciniomycotina</taxon>
        <taxon>Pucciniomycetes</taxon>
        <taxon>Pucciniales</taxon>
        <taxon>Sphaerophragmiaceae</taxon>
        <taxon>Austropuccinia</taxon>
    </lineage>
</organism>
<evidence type="ECO:0000313" key="2">
    <source>
        <dbReference type="Proteomes" id="UP000765509"/>
    </source>
</evidence>